<evidence type="ECO:0000313" key="1">
    <source>
        <dbReference type="EMBL" id="SNR59988.1"/>
    </source>
</evidence>
<dbReference type="RefSeq" id="WP_089381924.1">
    <property type="nucleotide sequence ID" value="NZ_FZNT01000006.1"/>
</dbReference>
<protein>
    <submittedName>
        <fullName evidence="1">Uncharacterized protein</fullName>
    </submittedName>
</protein>
<proteinExistence type="predicted"/>
<dbReference type="EMBL" id="FZNT01000006">
    <property type="protein sequence ID" value="SNR59988.1"/>
    <property type="molecule type" value="Genomic_DNA"/>
</dbReference>
<sequence length="166" mass="18590">MKKLLTLFIAFTLFSCNDGDFNVPDFEFEDTINGCWDHQVLYITSASDTEAMVMTLINGELGTEVGTASFSVSSTREVAYRIFDEGIDNNYFCQAIPPTTPIVVKELNAESGTINITTSEILDDDNLVTGYNYVITLSDLLFIETNGNQIFFESFEFGEDYEIDVD</sequence>
<dbReference type="OrthoDB" id="1417969at2"/>
<dbReference type="AlphaFoldDB" id="A0A238XN24"/>
<reference evidence="1 2" key="1">
    <citation type="submission" date="2017-06" db="EMBL/GenBank/DDBJ databases">
        <authorList>
            <person name="Kim H.J."/>
            <person name="Triplett B.A."/>
        </authorList>
    </citation>
    <scope>NUCLEOTIDE SEQUENCE [LARGE SCALE GENOMIC DNA]</scope>
    <source>
        <strain evidence="1 2">DSM 29150</strain>
    </source>
</reference>
<organism evidence="1 2">
    <name type="scientific">Lutibacter agarilyticus</name>
    <dbReference type="NCBI Taxonomy" id="1109740"/>
    <lineage>
        <taxon>Bacteria</taxon>
        <taxon>Pseudomonadati</taxon>
        <taxon>Bacteroidota</taxon>
        <taxon>Flavobacteriia</taxon>
        <taxon>Flavobacteriales</taxon>
        <taxon>Flavobacteriaceae</taxon>
        <taxon>Lutibacter</taxon>
    </lineage>
</organism>
<name>A0A238XN24_9FLAO</name>
<keyword evidence="2" id="KW-1185">Reference proteome</keyword>
<dbReference type="PROSITE" id="PS51257">
    <property type="entry name" value="PROKAR_LIPOPROTEIN"/>
    <property type="match status" value="1"/>
</dbReference>
<dbReference type="Proteomes" id="UP000198384">
    <property type="component" value="Unassembled WGS sequence"/>
</dbReference>
<accession>A0A238XN24</accession>
<gene>
    <name evidence="1" type="ORF">SAMN06265371_106167</name>
</gene>
<evidence type="ECO:0000313" key="2">
    <source>
        <dbReference type="Proteomes" id="UP000198384"/>
    </source>
</evidence>